<dbReference type="InterPro" id="IPR051317">
    <property type="entry name" value="Gfo/Idh/MocA_oxidoreduct"/>
</dbReference>
<feature type="domain" description="Gfo/Idh/MocA-like oxidoreductase N-terminal" evidence="1">
    <location>
        <begin position="32"/>
        <end position="137"/>
    </location>
</feature>
<evidence type="ECO:0000259" key="1">
    <source>
        <dbReference type="Pfam" id="PF01408"/>
    </source>
</evidence>
<dbReference type="Proteomes" id="UP000621560">
    <property type="component" value="Unassembled WGS sequence"/>
</dbReference>
<name>A0A927BPB2_9BACL</name>
<evidence type="ECO:0000313" key="3">
    <source>
        <dbReference type="Proteomes" id="UP000621560"/>
    </source>
</evidence>
<dbReference type="SUPFAM" id="SSF51735">
    <property type="entry name" value="NAD(P)-binding Rossmann-fold domains"/>
    <property type="match status" value="1"/>
</dbReference>
<dbReference type="Gene3D" id="3.30.360.10">
    <property type="entry name" value="Dihydrodipicolinate Reductase, domain 2"/>
    <property type="match status" value="1"/>
</dbReference>
<dbReference type="EMBL" id="JACXIZ010000009">
    <property type="protein sequence ID" value="MBD2844243.1"/>
    <property type="molecule type" value="Genomic_DNA"/>
</dbReference>
<accession>A0A927BPB2</accession>
<dbReference type="RefSeq" id="WP_190914743.1">
    <property type="nucleotide sequence ID" value="NZ_JACXIZ010000009.1"/>
</dbReference>
<sequence length="300" mass="32479">MNQAPLRIGLVGLDTSHAPAFAELLANPDNPHHVPGGQLVAAYPGGSDDFELSYSRIADYTDKIRSYGARIEDRIEAVAEACDAVLLTSVDGRVHPQQFERLARYGKPVFIDKPFAVSSRDAAQILRLAEEHGVPLMSCSSLRYAETFTEALSDADDGELTGIDSYGPLALQPTQPGLYWYGIHTTELLFAALGAACVEVTAVREESHELVVGRWADGRLGTLRGNRSGNNTFGALLHRTGGTRHVTIGGGKPYYASLLESIMTLFRQGKADVPLEQTAAIVRFIEAANESRETGKPVRL</sequence>
<dbReference type="Gene3D" id="3.40.50.720">
    <property type="entry name" value="NAD(P)-binding Rossmann-like Domain"/>
    <property type="match status" value="1"/>
</dbReference>
<dbReference type="AlphaFoldDB" id="A0A927BPB2"/>
<reference evidence="2" key="1">
    <citation type="submission" date="2020-09" db="EMBL/GenBank/DDBJ databases">
        <title>A novel bacterium of genus Paenibacillus, isolated from South China Sea.</title>
        <authorList>
            <person name="Huang H."/>
            <person name="Mo K."/>
            <person name="Hu Y."/>
        </authorList>
    </citation>
    <scope>NUCLEOTIDE SEQUENCE</scope>
    <source>
        <strain evidence="2">IB182496</strain>
    </source>
</reference>
<dbReference type="InterPro" id="IPR036291">
    <property type="entry name" value="NAD(P)-bd_dom_sf"/>
</dbReference>
<protein>
    <submittedName>
        <fullName evidence="2">Gfo/Idh/MocA family oxidoreductase</fullName>
    </submittedName>
</protein>
<dbReference type="Pfam" id="PF01408">
    <property type="entry name" value="GFO_IDH_MocA"/>
    <property type="match status" value="1"/>
</dbReference>
<proteinExistence type="predicted"/>
<keyword evidence="3" id="KW-1185">Reference proteome</keyword>
<dbReference type="PANTHER" id="PTHR43708">
    <property type="entry name" value="CONSERVED EXPRESSED OXIDOREDUCTASE (EUROFUNG)"/>
    <property type="match status" value="1"/>
</dbReference>
<dbReference type="PANTHER" id="PTHR43708:SF4">
    <property type="entry name" value="OXIDOREDUCTASE YCEM-RELATED"/>
    <property type="match status" value="1"/>
</dbReference>
<dbReference type="InterPro" id="IPR000683">
    <property type="entry name" value="Gfo/Idh/MocA-like_OxRdtase_N"/>
</dbReference>
<organism evidence="2 3">
    <name type="scientific">Paenibacillus sabuli</name>
    <dbReference type="NCBI Taxonomy" id="2772509"/>
    <lineage>
        <taxon>Bacteria</taxon>
        <taxon>Bacillati</taxon>
        <taxon>Bacillota</taxon>
        <taxon>Bacilli</taxon>
        <taxon>Bacillales</taxon>
        <taxon>Paenibacillaceae</taxon>
        <taxon>Paenibacillus</taxon>
    </lineage>
</organism>
<dbReference type="GO" id="GO:0000166">
    <property type="term" value="F:nucleotide binding"/>
    <property type="evidence" value="ECO:0007669"/>
    <property type="project" value="InterPro"/>
</dbReference>
<comment type="caution">
    <text evidence="2">The sequence shown here is derived from an EMBL/GenBank/DDBJ whole genome shotgun (WGS) entry which is preliminary data.</text>
</comment>
<gene>
    <name evidence="2" type="ORF">IDH44_03500</name>
</gene>
<evidence type="ECO:0000313" key="2">
    <source>
        <dbReference type="EMBL" id="MBD2844243.1"/>
    </source>
</evidence>